<evidence type="ECO:0000313" key="2">
    <source>
        <dbReference type="Proteomes" id="UP000024635"/>
    </source>
</evidence>
<gene>
    <name evidence="1" type="primary">Acey_s0104.g3634</name>
    <name evidence="1" type="ORF">Y032_0104g3634</name>
</gene>
<protein>
    <submittedName>
        <fullName evidence="1">Uncharacterized protein</fullName>
    </submittedName>
</protein>
<comment type="caution">
    <text evidence="1">The sequence shown here is derived from an EMBL/GenBank/DDBJ whole genome shotgun (WGS) entry which is preliminary data.</text>
</comment>
<keyword evidence="2" id="KW-1185">Reference proteome</keyword>
<name>A0A016TGQ9_9BILA</name>
<sequence>MLLLSVLYEHIFSRSKLCVLQLELMDKKKKQKVLDTVHDVFPKSVPLPTPESTKQILKWHGRYQYTCFIHSDEL</sequence>
<dbReference type="AlphaFoldDB" id="A0A016TGQ9"/>
<organism evidence="1 2">
    <name type="scientific">Ancylostoma ceylanicum</name>
    <dbReference type="NCBI Taxonomy" id="53326"/>
    <lineage>
        <taxon>Eukaryota</taxon>
        <taxon>Metazoa</taxon>
        <taxon>Ecdysozoa</taxon>
        <taxon>Nematoda</taxon>
        <taxon>Chromadorea</taxon>
        <taxon>Rhabditida</taxon>
        <taxon>Rhabditina</taxon>
        <taxon>Rhabditomorpha</taxon>
        <taxon>Strongyloidea</taxon>
        <taxon>Ancylostomatidae</taxon>
        <taxon>Ancylostomatinae</taxon>
        <taxon>Ancylostoma</taxon>
    </lineage>
</organism>
<dbReference type="OrthoDB" id="5855217at2759"/>
<evidence type="ECO:0000313" key="1">
    <source>
        <dbReference type="EMBL" id="EYC01845.1"/>
    </source>
</evidence>
<dbReference type="Proteomes" id="UP000024635">
    <property type="component" value="Unassembled WGS sequence"/>
</dbReference>
<accession>A0A016TGQ9</accession>
<proteinExistence type="predicted"/>
<dbReference type="EMBL" id="JARK01001440">
    <property type="protein sequence ID" value="EYC01845.1"/>
    <property type="molecule type" value="Genomic_DNA"/>
</dbReference>
<reference evidence="2" key="1">
    <citation type="journal article" date="2015" name="Nat. Genet.">
        <title>The genome and transcriptome of the zoonotic hookworm Ancylostoma ceylanicum identify infection-specific gene families.</title>
        <authorList>
            <person name="Schwarz E.M."/>
            <person name="Hu Y."/>
            <person name="Antoshechkin I."/>
            <person name="Miller M.M."/>
            <person name="Sternberg P.W."/>
            <person name="Aroian R.V."/>
        </authorList>
    </citation>
    <scope>NUCLEOTIDE SEQUENCE</scope>
    <source>
        <strain evidence="2">HY135</strain>
    </source>
</reference>